<dbReference type="AlphaFoldDB" id="A0A3G1T157"/>
<evidence type="ECO:0000313" key="3">
    <source>
        <dbReference type="EMBL" id="AXY94636.1"/>
    </source>
</evidence>
<protein>
    <submittedName>
        <fullName evidence="3">Seroin transcript 1B</fullName>
    </submittedName>
</protein>
<feature type="region of interest" description="Disordered" evidence="1">
    <location>
        <begin position="59"/>
        <end position="104"/>
    </location>
</feature>
<name>A0A3G1T157_9NEOP</name>
<keyword evidence="2" id="KW-0732">Signal</keyword>
<dbReference type="EMBL" id="MG604957">
    <property type="protein sequence ID" value="AXY94636.1"/>
    <property type="molecule type" value="mRNA"/>
</dbReference>
<proteinExistence type="evidence at transcript level"/>
<gene>
    <name evidence="3" type="primary">Sn1</name>
</gene>
<accession>A0A3G1T157</accession>
<feature type="signal peptide" evidence="2">
    <location>
        <begin position="1"/>
        <end position="18"/>
    </location>
</feature>
<reference evidence="3" key="1">
    <citation type="journal article" date="2018" name="Insect Biochem. Mol. Biol.">
        <title>The expansion of genes encoding soluble silk components in the greater wax moth, Galleria mellonella.</title>
        <authorList>
            <person name="Kludkiewicz B."/>
            <person name="Kucerova L."/>
            <person name="Konikova T."/>
            <person name="Strnad H."/>
            <person name="Hradilova M."/>
            <person name="Zaloudikova A."/>
            <person name="Sehadova H."/>
            <person name="Konik P."/>
            <person name="Sehnal F."/>
            <person name="Zurovec M."/>
        </authorList>
    </citation>
    <scope>NUCLEOTIDE SEQUENCE</scope>
    <source>
        <tissue evidence="3">Larval silk glands</tissue>
    </source>
</reference>
<sequence length="120" mass="13564">MAFKIIFISITLAVVVNGIKWPGFDDKFGLNFPQDFKPHKMPKFDIPTMDPSFFKHLSPDEIRSHAPGPNEHYSASSVSKHTYSSNKNGKKESGGEMNEIYNDNGAVTEKILQFNQKDED</sequence>
<feature type="chain" id="PRO_5018286603" evidence="2">
    <location>
        <begin position="19"/>
        <end position="120"/>
    </location>
</feature>
<organism evidence="3">
    <name type="scientific">Acanthobrahmaea europaea</name>
    <dbReference type="NCBI Taxonomy" id="119239"/>
    <lineage>
        <taxon>Eukaryota</taxon>
        <taxon>Metazoa</taxon>
        <taxon>Ecdysozoa</taxon>
        <taxon>Arthropoda</taxon>
        <taxon>Hexapoda</taxon>
        <taxon>Insecta</taxon>
        <taxon>Pterygota</taxon>
        <taxon>Neoptera</taxon>
        <taxon>Endopterygota</taxon>
        <taxon>Lepidoptera</taxon>
        <taxon>Glossata</taxon>
        <taxon>Ditrysia</taxon>
        <taxon>Bombycoidea</taxon>
        <taxon>Brahmaeidae</taxon>
        <taxon>Acanthobrahmaea</taxon>
    </lineage>
</organism>
<evidence type="ECO:0000256" key="2">
    <source>
        <dbReference type="SAM" id="SignalP"/>
    </source>
</evidence>
<feature type="compositionally biased region" description="Polar residues" evidence="1">
    <location>
        <begin position="73"/>
        <end position="87"/>
    </location>
</feature>
<evidence type="ECO:0000256" key="1">
    <source>
        <dbReference type="SAM" id="MobiDB-lite"/>
    </source>
</evidence>